<dbReference type="STRING" id="33051.SB4_11075"/>
<dbReference type="Pfam" id="PF01451">
    <property type="entry name" value="LMWPc"/>
    <property type="match status" value="1"/>
</dbReference>
<dbReference type="EMBL" id="LDTD01000154">
    <property type="protein sequence ID" value="KTT67730.1"/>
    <property type="molecule type" value="Genomic_DNA"/>
</dbReference>
<protein>
    <recommendedName>
        <fullName evidence="1">Phosphotyrosine protein phosphatase I domain-containing protein</fullName>
    </recommendedName>
</protein>
<dbReference type="PATRIC" id="fig|33051.3.peg.977"/>
<organism evidence="2 3">
    <name type="scientific">Sphingomonas sanguinis</name>
    <dbReference type="NCBI Taxonomy" id="33051"/>
    <lineage>
        <taxon>Bacteria</taxon>
        <taxon>Pseudomonadati</taxon>
        <taxon>Pseudomonadota</taxon>
        <taxon>Alphaproteobacteria</taxon>
        <taxon>Sphingomonadales</taxon>
        <taxon>Sphingomonadaceae</taxon>
        <taxon>Sphingomonas</taxon>
    </lineage>
</organism>
<proteinExistence type="predicted"/>
<gene>
    <name evidence="2" type="ORF">NS319_17050</name>
</gene>
<dbReference type="Gene3D" id="3.40.50.2300">
    <property type="match status" value="1"/>
</dbReference>
<evidence type="ECO:0000259" key="1">
    <source>
        <dbReference type="Pfam" id="PF01451"/>
    </source>
</evidence>
<dbReference type="InterPro" id="IPR023485">
    <property type="entry name" value="Ptyr_pPase"/>
</dbReference>
<dbReference type="Proteomes" id="UP000072867">
    <property type="component" value="Unassembled WGS sequence"/>
</dbReference>
<evidence type="ECO:0000313" key="3">
    <source>
        <dbReference type="Proteomes" id="UP000072867"/>
    </source>
</evidence>
<dbReference type="AlphaFoldDB" id="A0A147HSI9"/>
<dbReference type="PIRSF" id="PIRSF029416">
    <property type="entry name" value="UCP029416_PTP"/>
    <property type="match status" value="1"/>
</dbReference>
<reference evidence="2 3" key="1">
    <citation type="journal article" date="2016" name="Front. Microbiol.">
        <title>Genomic Resource of Rice Seed Associated Bacteria.</title>
        <authorList>
            <person name="Midha S."/>
            <person name="Bansal K."/>
            <person name="Sharma S."/>
            <person name="Kumar N."/>
            <person name="Patil P.P."/>
            <person name="Chaudhry V."/>
            <person name="Patil P.B."/>
        </authorList>
    </citation>
    <scope>NUCLEOTIDE SEQUENCE [LARGE SCALE GENOMIC DNA]</scope>
    <source>
        <strain evidence="2 3">NS319</strain>
    </source>
</reference>
<dbReference type="InterPro" id="IPR016919">
    <property type="entry name" value="UCP029416_PTP"/>
</dbReference>
<comment type="caution">
    <text evidence="2">The sequence shown here is derived from an EMBL/GenBank/DDBJ whole genome shotgun (WGS) entry which is preliminary data.</text>
</comment>
<dbReference type="SUPFAM" id="SSF52788">
    <property type="entry name" value="Phosphotyrosine protein phosphatases I"/>
    <property type="match status" value="1"/>
</dbReference>
<dbReference type="InterPro" id="IPR036196">
    <property type="entry name" value="Ptyr_pPase_sf"/>
</dbReference>
<feature type="domain" description="Phosphotyrosine protein phosphatase I" evidence="1">
    <location>
        <begin position="4"/>
        <end position="49"/>
    </location>
</feature>
<accession>A0A147HSI9</accession>
<evidence type="ECO:0000313" key="2">
    <source>
        <dbReference type="EMBL" id="KTT67730.1"/>
    </source>
</evidence>
<sequence>MRTVLFICSQNKLRSPTAEQVFARREDLEVVSAGTNHDAENPVTAETIAWADMIFVMEKAHRTKLQRRFRAALGGKRVICLDIPDDFAFMQPELIALLEAKVGRHLPVSPGAGR</sequence>
<name>A0A147HSI9_9SPHN</name>